<comment type="caution">
    <text evidence="2">The sequence shown here is derived from an EMBL/GenBank/DDBJ whole genome shotgun (WGS) entry which is preliminary data.</text>
</comment>
<accession>A0ABU8BW05</accession>
<gene>
    <name evidence="2" type="ORF">V6590_12040</name>
</gene>
<dbReference type="EMBL" id="JBALHR010000006">
    <property type="protein sequence ID" value="MEH7828882.1"/>
    <property type="molecule type" value="Genomic_DNA"/>
</dbReference>
<dbReference type="Pfam" id="PF01614">
    <property type="entry name" value="IclR_C"/>
    <property type="match status" value="1"/>
</dbReference>
<dbReference type="PROSITE" id="PS51078">
    <property type="entry name" value="ICLR_ED"/>
    <property type="match status" value="1"/>
</dbReference>
<keyword evidence="3" id="KW-1185">Reference proteome</keyword>
<name>A0ABU8BW05_9RHOB</name>
<dbReference type="PANTHER" id="PTHR30136:SF35">
    <property type="entry name" value="HTH-TYPE TRANSCRIPTIONAL REGULATOR RV1719"/>
    <property type="match status" value="1"/>
</dbReference>
<dbReference type="SUPFAM" id="SSF55781">
    <property type="entry name" value="GAF domain-like"/>
    <property type="match status" value="1"/>
</dbReference>
<evidence type="ECO:0000259" key="1">
    <source>
        <dbReference type="PROSITE" id="PS51078"/>
    </source>
</evidence>
<dbReference type="InterPro" id="IPR014757">
    <property type="entry name" value="Tscrpt_reg_IclR_C"/>
</dbReference>
<proteinExistence type="predicted"/>
<dbReference type="InterPro" id="IPR029016">
    <property type="entry name" value="GAF-like_dom_sf"/>
</dbReference>
<protein>
    <submittedName>
        <fullName evidence="2">IclR family transcriptional regulator C-terminal domain-containing protein</fullName>
    </submittedName>
</protein>
<dbReference type="Proteomes" id="UP001431963">
    <property type="component" value="Unassembled WGS sequence"/>
</dbReference>
<sequence length="179" mass="19250">MISTLQPIVDRLSEETGESGHASLASEAGLTTIALCEPNRSTRVWIDPTQVLPFHATASGVVYLAHLPRDEAESLLARTSDKRYTAETASREELHARIREARKLGYACSIGGFEVDTAGFAAPVFDWHGKVIATIGLACVRSRLEDSHHDNLIRAVVSAANTATRAFGGKLPEVKRAGA</sequence>
<feature type="domain" description="IclR-ED" evidence="1">
    <location>
        <begin position="1"/>
        <end position="169"/>
    </location>
</feature>
<dbReference type="InterPro" id="IPR050707">
    <property type="entry name" value="HTH_MetabolicPath_Reg"/>
</dbReference>
<reference evidence="2" key="1">
    <citation type="submission" date="2024-02" db="EMBL/GenBank/DDBJ databases">
        <title>Genome sequences of strain Gemmobacter sp. JM10B15.</title>
        <authorList>
            <person name="Zhang M."/>
        </authorList>
    </citation>
    <scope>NUCLEOTIDE SEQUENCE</scope>
    <source>
        <strain evidence="2">JM10B15</strain>
    </source>
</reference>
<evidence type="ECO:0000313" key="3">
    <source>
        <dbReference type="Proteomes" id="UP001431963"/>
    </source>
</evidence>
<dbReference type="Gene3D" id="3.30.450.40">
    <property type="match status" value="1"/>
</dbReference>
<evidence type="ECO:0000313" key="2">
    <source>
        <dbReference type="EMBL" id="MEH7828882.1"/>
    </source>
</evidence>
<organism evidence="2 3">
    <name type="scientific">Gemmobacter denitrificans</name>
    <dbReference type="NCBI Taxonomy" id="3123040"/>
    <lineage>
        <taxon>Bacteria</taxon>
        <taxon>Pseudomonadati</taxon>
        <taxon>Pseudomonadota</taxon>
        <taxon>Alphaproteobacteria</taxon>
        <taxon>Rhodobacterales</taxon>
        <taxon>Paracoccaceae</taxon>
        <taxon>Gemmobacter</taxon>
    </lineage>
</organism>
<dbReference type="PANTHER" id="PTHR30136">
    <property type="entry name" value="HELIX-TURN-HELIX TRANSCRIPTIONAL REGULATOR, ICLR FAMILY"/>
    <property type="match status" value="1"/>
</dbReference>